<evidence type="ECO:0000256" key="1">
    <source>
        <dbReference type="SAM" id="Phobius"/>
    </source>
</evidence>
<dbReference type="PANTHER" id="PTHR36459">
    <property type="entry name" value="ORF"/>
    <property type="match status" value="1"/>
</dbReference>
<reference evidence="3 4" key="1">
    <citation type="submission" date="2024-06" db="EMBL/GenBank/DDBJ databases">
        <title>Complete genome of Phlyctema vagabunda strain 19-DSS-EL-015.</title>
        <authorList>
            <person name="Fiorenzani C."/>
        </authorList>
    </citation>
    <scope>NUCLEOTIDE SEQUENCE [LARGE SCALE GENOMIC DNA]</scope>
    <source>
        <strain evidence="3 4">19-DSS-EL-015</strain>
    </source>
</reference>
<proteinExistence type="predicted"/>
<gene>
    <name evidence="3" type="ORF">PVAG01_03854</name>
</gene>
<keyword evidence="4" id="KW-1185">Reference proteome</keyword>
<feature type="transmembrane region" description="Helical" evidence="1">
    <location>
        <begin position="276"/>
        <end position="294"/>
    </location>
</feature>
<protein>
    <submittedName>
        <fullName evidence="3">Fatty acid desaturase</fullName>
    </submittedName>
</protein>
<dbReference type="Pfam" id="PF00487">
    <property type="entry name" value="FA_desaturase"/>
    <property type="match status" value="1"/>
</dbReference>
<evidence type="ECO:0000259" key="2">
    <source>
        <dbReference type="Pfam" id="PF00487"/>
    </source>
</evidence>
<feature type="domain" description="Fatty acid desaturase" evidence="2">
    <location>
        <begin position="137"/>
        <end position="364"/>
    </location>
</feature>
<comment type="caution">
    <text evidence="3">The sequence shown here is derived from an EMBL/GenBank/DDBJ whole genome shotgun (WGS) entry which is preliminary data.</text>
</comment>
<dbReference type="EMBL" id="JBFCZG010000003">
    <property type="protein sequence ID" value="KAL3424573.1"/>
    <property type="molecule type" value="Genomic_DNA"/>
</dbReference>
<accession>A0ABR4PMK9</accession>
<sequence length="472" mass="55415">MDPQPLDPLLTDPDRRVLEFLIEEIREVQQSATCEREEDTKPSLDKRDSRIAEEISILEGLNDETSSSFEPTVFTNWDQADLEKLPGPIQKFVLQPYIRWARGVVRRQTDVVFMTHIIIYLSTSVPSALYLFLHFSWPHAIAHWVMQAMYSGPFTLLLHNHIHNNGVLLPKYGWFDRSFVYVLEPLMGHTWHSYYYHHLKCHHVEGNGPEDISSTIRYQRDSILNFAMYWGRFMFFVWLELPFYFLRTNKQRLAAKIFFWEVTSYLSMYTLAKYNFWPTLFVFLIPFIQMRVAMMIGNWAQHALVDELDPDSDFRSSITLIDVASNRHCFNDGWHTAHHLNPLRHWRDQPLSYLKAKDKYDDGQALVFQNINYFMMFFVLMRKDYDFLAHCLVPTGDNIGKTHAELVEVLRSKTRAFSEEEIKRKFSKGSAPTKAEPVAKSSGIELTDRLRSQTKKFAGDSIPRKLIKHGEL</sequence>
<dbReference type="Proteomes" id="UP001629113">
    <property type="component" value="Unassembled WGS sequence"/>
</dbReference>
<keyword evidence="1" id="KW-1133">Transmembrane helix</keyword>
<dbReference type="InterPro" id="IPR005804">
    <property type="entry name" value="FA_desaturase_dom"/>
</dbReference>
<dbReference type="PANTHER" id="PTHR36459:SF1">
    <property type="entry name" value="FATTY ACID DESATURASE DOMAIN-CONTAINING PROTEIN-RELATED"/>
    <property type="match status" value="1"/>
</dbReference>
<evidence type="ECO:0000313" key="3">
    <source>
        <dbReference type="EMBL" id="KAL3424573.1"/>
    </source>
</evidence>
<feature type="transmembrane region" description="Helical" evidence="1">
    <location>
        <begin position="227"/>
        <end position="246"/>
    </location>
</feature>
<feature type="transmembrane region" description="Helical" evidence="1">
    <location>
        <begin position="111"/>
        <end position="133"/>
    </location>
</feature>
<evidence type="ECO:0000313" key="4">
    <source>
        <dbReference type="Proteomes" id="UP001629113"/>
    </source>
</evidence>
<name>A0ABR4PMK9_9HELO</name>
<keyword evidence="1" id="KW-0812">Transmembrane</keyword>
<keyword evidence="1" id="KW-0472">Membrane</keyword>
<organism evidence="3 4">
    <name type="scientific">Phlyctema vagabunda</name>
    <dbReference type="NCBI Taxonomy" id="108571"/>
    <lineage>
        <taxon>Eukaryota</taxon>
        <taxon>Fungi</taxon>
        <taxon>Dikarya</taxon>
        <taxon>Ascomycota</taxon>
        <taxon>Pezizomycotina</taxon>
        <taxon>Leotiomycetes</taxon>
        <taxon>Helotiales</taxon>
        <taxon>Dermateaceae</taxon>
        <taxon>Phlyctema</taxon>
    </lineage>
</organism>